<evidence type="ECO:0000313" key="1">
    <source>
        <dbReference type="EMBL" id="KAH3833791.1"/>
    </source>
</evidence>
<comment type="caution">
    <text evidence="1">The sequence shown here is derived from an EMBL/GenBank/DDBJ whole genome shotgun (WGS) entry which is preliminary data.</text>
</comment>
<dbReference type="Proteomes" id="UP000828390">
    <property type="component" value="Unassembled WGS sequence"/>
</dbReference>
<organism evidence="1 2">
    <name type="scientific">Dreissena polymorpha</name>
    <name type="common">Zebra mussel</name>
    <name type="synonym">Mytilus polymorpha</name>
    <dbReference type="NCBI Taxonomy" id="45954"/>
    <lineage>
        <taxon>Eukaryota</taxon>
        <taxon>Metazoa</taxon>
        <taxon>Spiralia</taxon>
        <taxon>Lophotrochozoa</taxon>
        <taxon>Mollusca</taxon>
        <taxon>Bivalvia</taxon>
        <taxon>Autobranchia</taxon>
        <taxon>Heteroconchia</taxon>
        <taxon>Euheterodonta</taxon>
        <taxon>Imparidentia</taxon>
        <taxon>Neoheterodontei</taxon>
        <taxon>Myida</taxon>
        <taxon>Dreissenoidea</taxon>
        <taxon>Dreissenidae</taxon>
        <taxon>Dreissena</taxon>
    </lineage>
</organism>
<accession>A0A9D4QJL3</accession>
<evidence type="ECO:0000313" key="2">
    <source>
        <dbReference type="Proteomes" id="UP000828390"/>
    </source>
</evidence>
<name>A0A9D4QJL3_DREPO</name>
<dbReference type="AlphaFoldDB" id="A0A9D4QJL3"/>
<proteinExistence type="predicted"/>
<reference evidence="1" key="2">
    <citation type="submission" date="2020-11" db="EMBL/GenBank/DDBJ databases">
        <authorList>
            <person name="McCartney M.A."/>
            <person name="Auch B."/>
            <person name="Kono T."/>
            <person name="Mallez S."/>
            <person name="Becker A."/>
            <person name="Gohl D.M."/>
            <person name="Silverstein K.A.T."/>
            <person name="Koren S."/>
            <person name="Bechman K.B."/>
            <person name="Herman A."/>
            <person name="Abrahante J.E."/>
            <person name="Garbe J."/>
        </authorList>
    </citation>
    <scope>NUCLEOTIDE SEQUENCE</scope>
    <source>
        <strain evidence="1">Duluth1</strain>
        <tissue evidence="1">Whole animal</tissue>
    </source>
</reference>
<reference evidence="1" key="1">
    <citation type="journal article" date="2019" name="bioRxiv">
        <title>The Genome of the Zebra Mussel, Dreissena polymorpha: A Resource for Invasive Species Research.</title>
        <authorList>
            <person name="McCartney M.A."/>
            <person name="Auch B."/>
            <person name="Kono T."/>
            <person name="Mallez S."/>
            <person name="Zhang Y."/>
            <person name="Obille A."/>
            <person name="Becker A."/>
            <person name="Abrahante J.E."/>
            <person name="Garbe J."/>
            <person name="Badalamenti J.P."/>
            <person name="Herman A."/>
            <person name="Mangelson H."/>
            <person name="Liachko I."/>
            <person name="Sullivan S."/>
            <person name="Sone E.D."/>
            <person name="Koren S."/>
            <person name="Silverstein K.A.T."/>
            <person name="Beckman K.B."/>
            <person name="Gohl D.M."/>
        </authorList>
    </citation>
    <scope>NUCLEOTIDE SEQUENCE</scope>
    <source>
        <strain evidence="1">Duluth1</strain>
        <tissue evidence="1">Whole animal</tissue>
    </source>
</reference>
<sequence length="73" mass="8615">MHPMLQASVLSTLMPIYPYRVSEARRQQLKDLEGRMATLHKQLTDQKKLLKLKEQKEKDALKMNTEIQVQYMA</sequence>
<dbReference type="EMBL" id="JAIWYP010000004">
    <property type="protein sequence ID" value="KAH3833791.1"/>
    <property type="molecule type" value="Genomic_DNA"/>
</dbReference>
<keyword evidence="2" id="KW-1185">Reference proteome</keyword>
<gene>
    <name evidence="1" type="ORF">DPMN_107107</name>
</gene>
<protein>
    <submittedName>
        <fullName evidence="1">Uncharacterized protein</fullName>
    </submittedName>
</protein>